<evidence type="ECO:0000256" key="9">
    <source>
        <dbReference type="ARBA" id="ARBA00023212"/>
    </source>
</evidence>
<gene>
    <name evidence="13" type="primary">DNAL4</name>
</gene>
<accession>A0A674CGZ1</accession>
<evidence type="ECO:0000313" key="14">
    <source>
        <dbReference type="Proteomes" id="UP000472277"/>
    </source>
</evidence>
<evidence type="ECO:0000256" key="2">
    <source>
        <dbReference type="ARBA" id="ARBA00010156"/>
    </source>
</evidence>
<dbReference type="SUPFAM" id="SSF54648">
    <property type="entry name" value="DLC"/>
    <property type="match status" value="1"/>
</dbReference>
<sequence length="106" mass="12150">MAETVESKKEEADYKRLHSFPLIRHTDMPEEMRVETMELCVTAFTVLDKYLSSAAKMIKESMDKKFGSSWHVVIGEGFGFEVTHEVKNLLYMFFGGSLAVCVWKCS</sequence>
<evidence type="ECO:0000256" key="3">
    <source>
        <dbReference type="ARBA" id="ARBA00011655"/>
    </source>
</evidence>
<comment type="similarity">
    <text evidence="2 12">Belongs to the dynein light chain family.</text>
</comment>
<keyword evidence="4 12" id="KW-0963">Cytoplasm</keyword>
<evidence type="ECO:0000256" key="5">
    <source>
        <dbReference type="ARBA" id="ARBA00022701"/>
    </source>
</evidence>
<keyword evidence="10" id="KW-0966">Cell projection</keyword>
<proteinExistence type="inferred from homology"/>
<protein>
    <recommendedName>
        <fullName evidence="12">Dynein light chain</fullName>
    </recommendedName>
</protein>
<evidence type="ECO:0000256" key="11">
    <source>
        <dbReference type="ARBA" id="ARBA00057688"/>
    </source>
</evidence>
<dbReference type="Proteomes" id="UP000472277">
    <property type="component" value="Chromosome 14"/>
</dbReference>
<evidence type="ECO:0000256" key="8">
    <source>
        <dbReference type="ARBA" id="ARBA00023175"/>
    </source>
</evidence>
<dbReference type="AlphaFoldDB" id="A0A674CGZ1"/>
<evidence type="ECO:0000256" key="6">
    <source>
        <dbReference type="ARBA" id="ARBA00023017"/>
    </source>
</evidence>
<keyword evidence="5 12" id="KW-0493">Microtubule</keyword>
<evidence type="ECO:0000256" key="4">
    <source>
        <dbReference type="ARBA" id="ARBA00022490"/>
    </source>
</evidence>
<evidence type="ECO:0000313" key="13">
    <source>
        <dbReference type="Ensembl" id="ENSSTUP00000082907.1"/>
    </source>
</evidence>
<name>A0A674CGZ1_SALTR</name>
<evidence type="ECO:0000256" key="1">
    <source>
        <dbReference type="ARBA" id="ARBA00004430"/>
    </source>
</evidence>
<evidence type="ECO:0000256" key="10">
    <source>
        <dbReference type="ARBA" id="ARBA00023273"/>
    </source>
</evidence>
<evidence type="ECO:0000256" key="12">
    <source>
        <dbReference type="RuleBase" id="RU365010"/>
    </source>
</evidence>
<dbReference type="SMART" id="SM01375">
    <property type="entry name" value="Dynein_light"/>
    <property type="match status" value="1"/>
</dbReference>
<dbReference type="InterPro" id="IPR001372">
    <property type="entry name" value="Dynein_light_chain_typ-1/2"/>
</dbReference>
<dbReference type="CDD" id="cd21453">
    <property type="entry name" value="DLC-like_DNAL4"/>
    <property type="match status" value="1"/>
</dbReference>
<keyword evidence="6 12" id="KW-0243">Dynein</keyword>
<dbReference type="PANTHER" id="PTHR11886">
    <property type="entry name" value="DYNEIN LIGHT CHAIN"/>
    <property type="match status" value="1"/>
</dbReference>
<keyword evidence="14" id="KW-1185">Reference proteome</keyword>
<dbReference type="FunFam" id="3.30.740.10:FF:000002">
    <property type="entry name" value="Dynein light chain"/>
    <property type="match status" value="1"/>
</dbReference>
<dbReference type="GO" id="GO:0005874">
    <property type="term" value="C:microtubule"/>
    <property type="evidence" value="ECO:0007669"/>
    <property type="project" value="UniProtKB-KW"/>
</dbReference>
<reference evidence="13" key="1">
    <citation type="submission" date="2025-08" db="UniProtKB">
        <authorList>
            <consortium name="Ensembl"/>
        </authorList>
    </citation>
    <scope>IDENTIFICATION</scope>
</reference>
<keyword evidence="9 12" id="KW-0206">Cytoskeleton</keyword>
<dbReference type="GO" id="GO:0007017">
    <property type="term" value="P:microtubule-based process"/>
    <property type="evidence" value="ECO:0007669"/>
    <property type="project" value="InterPro"/>
</dbReference>
<comment type="subcellular location">
    <subcellularLocation>
        <location evidence="1">Cytoplasm</location>
        <location evidence="1">Cytoskeleton</location>
        <location evidence="1">Cilium axoneme</location>
    </subcellularLocation>
</comment>
<dbReference type="Gene3D" id="3.30.740.10">
    <property type="entry name" value="Protein Inhibitor Of Neuronal Nitric Oxide Synthase"/>
    <property type="match status" value="1"/>
</dbReference>
<keyword evidence="7" id="KW-0969">Cilium</keyword>
<keyword evidence="8 12" id="KW-0505">Motor protein</keyword>
<dbReference type="Ensembl" id="ENSSTUT00000088199.1">
    <property type="protein sequence ID" value="ENSSTUP00000082907.1"/>
    <property type="gene ID" value="ENSSTUG00000036443.1"/>
</dbReference>
<dbReference type="GO" id="GO:0030286">
    <property type="term" value="C:dynein complex"/>
    <property type="evidence" value="ECO:0007669"/>
    <property type="project" value="UniProtKB-KW"/>
</dbReference>
<evidence type="ECO:0000256" key="7">
    <source>
        <dbReference type="ARBA" id="ARBA00023069"/>
    </source>
</evidence>
<comment type="function">
    <text evidence="11">Force generating protein of respiratory cilia. Produces force towards the minus ends of microtubules. Dynein has ATPase activity.</text>
</comment>
<dbReference type="Pfam" id="PF01221">
    <property type="entry name" value="Dynein_light"/>
    <property type="match status" value="1"/>
</dbReference>
<comment type="subunit">
    <text evidence="3">Consists of at least two heavy chains and a number of intermediate and light chains.</text>
</comment>
<reference evidence="13" key="2">
    <citation type="submission" date="2025-09" db="UniProtKB">
        <authorList>
            <consortium name="Ensembl"/>
        </authorList>
    </citation>
    <scope>IDENTIFICATION</scope>
</reference>
<dbReference type="GeneTree" id="ENSGT00940000161265"/>
<dbReference type="PANTHER" id="PTHR11886:SF2">
    <property type="entry name" value="DYNEIN AXONEMAL LIGHT CHAIN 4"/>
    <property type="match status" value="1"/>
</dbReference>
<organism evidence="13 14">
    <name type="scientific">Salmo trutta</name>
    <name type="common">Brown trout</name>
    <dbReference type="NCBI Taxonomy" id="8032"/>
    <lineage>
        <taxon>Eukaryota</taxon>
        <taxon>Metazoa</taxon>
        <taxon>Chordata</taxon>
        <taxon>Craniata</taxon>
        <taxon>Vertebrata</taxon>
        <taxon>Euteleostomi</taxon>
        <taxon>Actinopterygii</taxon>
        <taxon>Neopterygii</taxon>
        <taxon>Teleostei</taxon>
        <taxon>Protacanthopterygii</taxon>
        <taxon>Salmoniformes</taxon>
        <taxon>Salmonidae</taxon>
        <taxon>Salmoninae</taxon>
        <taxon>Salmo</taxon>
    </lineage>
</organism>
<dbReference type="GO" id="GO:0005930">
    <property type="term" value="C:axoneme"/>
    <property type="evidence" value="ECO:0007669"/>
    <property type="project" value="UniProtKB-SubCell"/>
</dbReference>
<dbReference type="InterPro" id="IPR037177">
    <property type="entry name" value="DLC_sf"/>
</dbReference>